<evidence type="ECO:0000313" key="4">
    <source>
        <dbReference type="EnsemblMetazoa" id="G30819.1:cds"/>
    </source>
</evidence>
<keyword evidence="3" id="KW-1133">Transmembrane helix</keyword>
<organism evidence="4 5">
    <name type="scientific">Magallana gigas</name>
    <name type="common">Pacific oyster</name>
    <name type="synonym">Crassostrea gigas</name>
    <dbReference type="NCBI Taxonomy" id="29159"/>
    <lineage>
        <taxon>Eukaryota</taxon>
        <taxon>Metazoa</taxon>
        <taxon>Spiralia</taxon>
        <taxon>Lophotrochozoa</taxon>
        <taxon>Mollusca</taxon>
        <taxon>Bivalvia</taxon>
        <taxon>Autobranchia</taxon>
        <taxon>Pteriomorphia</taxon>
        <taxon>Ostreida</taxon>
        <taxon>Ostreoidea</taxon>
        <taxon>Ostreidae</taxon>
        <taxon>Magallana</taxon>
    </lineage>
</organism>
<evidence type="ECO:0000256" key="3">
    <source>
        <dbReference type="SAM" id="Phobius"/>
    </source>
</evidence>
<keyword evidence="1" id="KW-0175">Coiled coil</keyword>
<dbReference type="EnsemblMetazoa" id="G30819.1">
    <property type="protein sequence ID" value="G30819.1:cds"/>
    <property type="gene ID" value="G30819"/>
</dbReference>
<evidence type="ECO:0000256" key="1">
    <source>
        <dbReference type="SAM" id="Coils"/>
    </source>
</evidence>
<sequence length="201" mass="22983">MIFVLILAYVLSYTAPLIILILLFTLKGFTYHTMTRAEMGPAVHRRNRINTVYKQTQIIRMSDCECDFSDCDCDCGSCNDCCGDDQDCCGCCNDDTGNDQTNVEGQRGDNQGCWFCVIMTDEDCDCCDNERRRRRRYEQRRQNEAQNCQLQRYEQNDQNEAQNGQPDMQTTQTDPNNQPVISTQPPSYDEATTDAVTSQPV</sequence>
<feature type="transmembrane region" description="Helical" evidence="3">
    <location>
        <begin position="6"/>
        <end position="26"/>
    </location>
</feature>
<keyword evidence="3" id="KW-0472">Membrane</keyword>
<feature type="compositionally biased region" description="Polar residues" evidence="2">
    <location>
        <begin position="156"/>
        <end position="186"/>
    </location>
</feature>
<feature type="region of interest" description="Disordered" evidence="2">
    <location>
        <begin position="156"/>
        <end position="201"/>
    </location>
</feature>
<evidence type="ECO:0000313" key="5">
    <source>
        <dbReference type="Proteomes" id="UP000005408"/>
    </source>
</evidence>
<name>A0A8W8LZ46_MAGGI</name>
<reference evidence="4" key="1">
    <citation type="submission" date="2022-08" db="UniProtKB">
        <authorList>
            <consortium name="EnsemblMetazoa"/>
        </authorList>
    </citation>
    <scope>IDENTIFICATION</scope>
    <source>
        <strain evidence="4">05x7-T-G4-1.051#20</strain>
    </source>
</reference>
<protein>
    <submittedName>
        <fullName evidence="4">Uncharacterized protein</fullName>
    </submittedName>
</protein>
<keyword evidence="3" id="KW-0812">Transmembrane</keyword>
<dbReference type="AlphaFoldDB" id="A0A8W8LZ46"/>
<accession>A0A8W8LZ46</accession>
<evidence type="ECO:0000256" key="2">
    <source>
        <dbReference type="SAM" id="MobiDB-lite"/>
    </source>
</evidence>
<feature type="coiled-coil region" evidence="1">
    <location>
        <begin position="127"/>
        <end position="156"/>
    </location>
</feature>
<dbReference type="Proteomes" id="UP000005408">
    <property type="component" value="Unassembled WGS sequence"/>
</dbReference>
<keyword evidence="5" id="KW-1185">Reference proteome</keyword>
<proteinExistence type="predicted"/>